<evidence type="ECO:0000313" key="4">
    <source>
        <dbReference type="EMBL" id="QIW99423.1"/>
    </source>
</evidence>
<feature type="transmembrane region" description="Helical" evidence="2">
    <location>
        <begin position="466"/>
        <end position="489"/>
    </location>
</feature>
<dbReference type="AlphaFoldDB" id="A0A6H0XXH0"/>
<dbReference type="GO" id="GO:0016287">
    <property type="term" value="F:glycerone-phosphate O-acyltransferase activity"/>
    <property type="evidence" value="ECO:0007669"/>
    <property type="project" value="TreeGrafter"/>
</dbReference>
<keyword evidence="2" id="KW-0472">Membrane</keyword>
<dbReference type="GO" id="GO:0008654">
    <property type="term" value="P:phospholipid biosynthetic process"/>
    <property type="evidence" value="ECO:0007669"/>
    <property type="project" value="TreeGrafter"/>
</dbReference>
<dbReference type="Proteomes" id="UP000503462">
    <property type="component" value="Chromosome 3"/>
</dbReference>
<feature type="transmembrane region" description="Helical" evidence="2">
    <location>
        <begin position="509"/>
        <end position="530"/>
    </location>
</feature>
<dbReference type="PANTHER" id="PTHR31605">
    <property type="entry name" value="GLYCEROL-3-PHOSPHATE O-ACYLTRANSFERASE 1"/>
    <property type="match status" value="1"/>
</dbReference>
<dbReference type="SMART" id="SM00563">
    <property type="entry name" value="PlsC"/>
    <property type="match status" value="1"/>
</dbReference>
<accession>A0A6H0XXH0</accession>
<feature type="region of interest" description="Disordered" evidence="1">
    <location>
        <begin position="654"/>
        <end position="741"/>
    </location>
</feature>
<feature type="transmembrane region" description="Helical" evidence="2">
    <location>
        <begin position="422"/>
        <end position="445"/>
    </location>
</feature>
<evidence type="ECO:0000313" key="5">
    <source>
        <dbReference type="Proteomes" id="UP000503462"/>
    </source>
</evidence>
<keyword evidence="2" id="KW-1133">Transmembrane helix</keyword>
<sequence>MSGKGRRVYNNIVYDVILWVFTVVLDIFFREIHPRSSWRIPRKGPIIFVAAPHANQFVDPLILMRVVRNDAHRRISILIAAKSMKRAFIGLAAGAMGSVPVGRALDSKKEAQGRILLADKNGEQTLIEGKDVDFTSSQFMPGGTLVLPSVNGTSASAEIKEIVNATEIRLKKPFKGEVALRQLTGKLGNDDSSGKDFEGTAFNVAPHIDQSEVYEAVFKRISEGGCIGIFPEGGSHDRTELLPLKAGLAIMALGSLAEDPDCGVSIVPVGMNYFHAHKFRSRCVIEFGAPITIDPELVNKYKSDKRREAVTQVLSEVHEALKSVTLQAPDYDTLFLVQAVRRLYNPKGKRLPLPMIIELQRRFLKGFQTYKDDQRIIQMKKNVLDWHRQLRQLNIRDHQLAYARLPWWKVMAFILYRAGKLAVLSVAVIPGLILFSPVFVAGKVISYYKSKEALAASTVKIKAKDVVATWKILVSLALGPTLDIIYTIIGTYWTHVDRVGGLVPLWMPLWLVATLLLIIFPMVCFAALRFGEIGMDIFKSLRPLVLCLQPTSSNTLVKLRARRTQLQEEITQIVNELGPELFPDFDHQRIIADPSHPLSPTGSPEATTPKEKTSAGTFEALLSPRSTQHGQATNHIPQNESFQDIGKVGIFASRPTTPTDSKSKGSLQGFTALDGQKSNGSVKTDLDEVSKSLRDAMRERGRRRVSTDDDWVIENEPADPELVAKVAESDDMEPQEAKKDI</sequence>
<dbReference type="GO" id="GO:0004366">
    <property type="term" value="F:glycerol-3-phosphate O-acyltransferase activity"/>
    <property type="evidence" value="ECO:0007669"/>
    <property type="project" value="TreeGrafter"/>
</dbReference>
<feature type="compositionally biased region" description="Acidic residues" evidence="1">
    <location>
        <begin position="708"/>
        <end position="719"/>
    </location>
</feature>
<feature type="region of interest" description="Disordered" evidence="1">
    <location>
        <begin position="592"/>
        <end position="614"/>
    </location>
</feature>
<dbReference type="Pfam" id="PF01553">
    <property type="entry name" value="Acyltransferase"/>
    <property type="match status" value="1"/>
</dbReference>
<evidence type="ECO:0000256" key="2">
    <source>
        <dbReference type="SAM" id="Phobius"/>
    </source>
</evidence>
<gene>
    <name evidence="4" type="ORF">AMS68_004941</name>
</gene>
<feature type="compositionally biased region" description="Polar residues" evidence="1">
    <location>
        <begin position="654"/>
        <end position="669"/>
    </location>
</feature>
<keyword evidence="2" id="KW-0812">Transmembrane</keyword>
<feature type="compositionally biased region" description="Basic and acidic residues" evidence="1">
    <location>
        <begin position="684"/>
        <end position="699"/>
    </location>
</feature>
<evidence type="ECO:0000256" key="1">
    <source>
        <dbReference type="SAM" id="MobiDB-lite"/>
    </source>
</evidence>
<proteinExistence type="predicted"/>
<keyword evidence="5" id="KW-1185">Reference proteome</keyword>
<dbReference type="EMBL" id="CP051141">
    <property type="protein sequence ID" value="QIW99423.1"/>
    <property type="molecule type" value="Genomic_DNA"/>
</dbReference>
<dbReference type="InterPro" id="IPR002123">
    <property type="entry name" value="Plipid/glycerol_acylTrfase"/>
</dbReference>
<dbReference type="PANTHER" id="PTHR31605:SF0">
    <property type="entry name" value="GLYCEROL-3-PHOSPHATE O-ACYLTRANSFERASE 1"/>
    <property type="match status" value="1"/>
</dbReference>
<organism evidence="4 5">
    <name type="scientific">Peltaster fructicola</name>
    <dbReference type="NCBI Taxonomy" id="286661"/>
    <lineage>
        <taxon>Eukaryota</taxon>
        <taxon>Fungi</taxon>
        <taxon>Dikarya</taxon>
        <taxon>Ascomycota</taxon>
        <taxon>Pezizomycotina</taxon>
        <taxon>Dothideomycetes</taxon>
        <taxon>Dothideomycetes incertae sedis</taxon>
        <taxon>Peltaster</taxon>
    </lineage>
</organism>
<dbReference type="SUPFAM" id="SSF69593">
    <property type="entry name" value="Glycerol-3-phosphate (1)-acyltransferase"/>
    <property type="match status" value="1"/>
</dbReference>
<reference evidence="4 5" key="1">
    <citation type="journal article" date="2016" name="Sci. Rep.">
        <title>Peltaster fructicola genome reveals evolution from an invasive phytopathogen to an ectophytic parasite.</title>
        <authorList>
            <person name="Xu C."/>
            <person name="Chen H."/>
            <person name="Gleason M.L."/>
            <person name="Xu J.R."/>
            <person name="Liu H."/>
            <person name="Zhang R."/>
            <person name="Sun G."/>
        </authorList>
    </citation>
    <scope>NUCLEOTIDE SEQUENCE [LARGE SCALE GENOMIC DNA]</scope>
    <source>
        <strain evidence="4 5">LNHT1506</strain>
    </source>
</reference>
<feature type="transmembrane region" description="Helical" evidence="2">
    <location>
        <begin position="12"/>
        <end position="29"/>
    </location>
</feature>
<evidence type="ECO:0000259" key="3">
    <source>
        <dbReference type="SMART" id="SM00563"/>
    </source>
</evidence>
<dbReference type="InterPro" id="IPR052744">
    <property type="entry name" value="GPAT/DAPAT"/>
</dbReference>
<dbReference type="CDD" id="cd07992">
    <property type="entry name" value="LPLAT_AAK14816-like"/>
    <property type="match status" value="1"/>
</dbReference>
<protein>
    <recommendedName>
        <fullName evidence="3">Phospholipid/glycerol acyltransferase domain-containing protein</fullName>
    </recommendedName>
</protein>
<dbReference type="OrthoDB" id="2427554at2759"/>
<name>A0A6H0XXH0_9PEZI</name>
<feature type="domain" description="Phospholipid/glycerol acyltransferase" evidence="3">
    <location>
        <begin position="47"/>
        <end position="274"/>
    </location>
</feature>